<evidence type="ECO:0000256" key="1">
    <source>
        <dbReference type="RuleBase" id="RU367073"/>
    </source>
</evidence>
<dbReference type="InterPro" id="IPR019273">
    <property type="entry name" value="Lunapark_Znf"/>
</dbReference>
<feature type="compositionally biased region" description="Basic and acidic residues" evidence="2">
    <location>
        <begin position="137"/>
        <end position="152"/>
    </location>
</feature>
<keyword evidence="1" id="KW-0256">Endoplasmic reticulum</keyword>
<accession>A0A9P4I9R1</accession>
<dbReference type="EMBL" id="ML978128">
    <property type="protein sequence ID" value="KAF2097595.1"/>
    <property type="molecule type" value="Genomic_DNA"/>
</dbReference>
<comment type="domain">
    <text evidence="1">The C4-type zinc finger motif is necessary both for its ER three-way tubular junction localization and formation.</text>
</comment>
<evidence type="ECO:0000259" key="3">
    <source>
        <dbReference type="Pfam" id="PF10058"/>
    </source>
</evidence>
<organism evidence="4 5">
    <name type="scientific">Rhizodiscina lignyota</name>
    <dbReference type="NCBI Taxonomy" id="1504668"/>
    <lineage>
        <taxon>Eukaryota</taxon>
        <taxon>Fungi</taxon>
        <taxon>Dikarya</taxon>
        <taxon>Ascomycota</taxon>
        <taxon>Pezizomycotina</taxon>
        <taxon>Dothideomycetes</taxon>
        <taxon>Pleosporomycetidae</taxon>
        <taxon>Aulographales</taxon>
        <taxon>Rhizodiscinaceae</taxon>
        <taxon>Rhizodiscina</taxon>
    </lineage>
</organism>
<keyword evidence="1" id="KW-0479">Metal-binding</keyword>
<keyword evidence="1" id="KW-0472">Membrane</keyword>
<evidence type="ECO:0000313" key="4">
    <source>
        <dbReference type="EMBL" id="KAF2097595.1"/>
    </source>
</evidence>
<keyword evidence="5" id="KW-1185">Reference proteome</keyword>
<feature type="compositionally biased region" description="Pro residues" evidence="2">
    <location>
        <begin position="202"/>
        <end position="215"/>
    </location>
</feature>
<dbReference type="Proteomes" id="UP000799772">
    <property type="component" value="Unassembled WGS sequence"/>
</dbReference>
<dbReference type="GO" id="GO:0098826">
    <property type="term" value="C:endoplasmic reticulum tubular network membrane"/>
    <property type="evidence" value="ECO:0007669"/>
    <property type="project" value="UniProtKB-UniRule"/>
</dbReference>
<dbReference type="OrthoDB" id="1725934at2759"/>
<keyword evidence="1" id="KW-0812">Transmembrane</keyword>
<dbReference type="Pfam" id="PF10058">
    <property type="entry name" value="Zn_ribbon_10"/>
    <property type="match status" value="1"/>
</dbReference>
<feature type="compositionally biased region" description="Low complexity" evidence="2">
    <location>
        <begin position="216"/>
        <end position="226"/>
    </location>
</feature>
<comment type="function">
    <text evidence="1">Plays a role in determining ER morphology.</text>
</comment>
<feature type="region of interest" description="Disordered" evidence="2">
    <location>
        <begin position="376"/>
        <end position="410"/>
    </location>
</feature>
<proteinExistence type="inferred from homology"/>
<comment type="caution">
    <text evidence="1">Lacks conserved residue(s) required for the propagation of feature annotation.</text>
</comment>
<feature type="transmembrane region" description="Helical" evidence="1">
    <location>
        <begin position="45"/>
        <end position="66"/>
    </location>
</feature>
<reference evidence="4" key="1">
    <citation type="journal article" date="2020" name="Stud. Mycol.">
        <title>101 Dothideomycetes genomes: a test case for predicting lifestyles and emergence of pathogens.</title>
        <authorList>
            <person name="Haridas S."/>
            <person name="Albert R."/>
            <person name="Binder M."/>
            <person name="Bloem J."/>
            <person name="Labutti K."/>
            <person name="Salamov A."/>
            <person name="Andreopoulos B."/>
            <person name="Baker S."/>
            <person name="Barry K."/>
            <person name="Bills G."/>
            <person name="Bluhm B."/>
            <person name="Cannon C."/>
            <person name="Castanera R."/>
            <person name="Culley D."/>
            <person name="Daum C."/>
            <person name="Ezra D."/>
            <person name="Gonzalez J."/>
            <person name="Henrissat B."/>
            <person name="Kuo A."/>
            <person name="Liang C."/>
            <person name="Lipzen A."/>
            <person name="Lutzoni F."/>
            <person name="Magnuson J."/>
            <person name="Mondo S."/>
            <person name="Nolan M."/>
            <person name="Ohm R."/>
            <person name="Pangilinan J."/>
            <person name="Park H.-J."/>
            <person name="Ramirez L."/>
            <person name="Alfaro M."/>
            <person name="Sun H."/>
            <person name="Tritt A."/>
            <person name="Yoshinaga Y."/>
            <person name="Zwiers L.-H."/>
            <person name="Turgeon B."/>
            <person name="Goodwin S."/>
            <person name="Spatafora J."/>
            <person name="Crous P."/>
            <person name="Grigoriev I."/>
        </authorList>
    </citation>
    <scope>NUCLEOTIDE SEQUENCE</scope>
    <source>
        <strain evidence="4">CBS 133067</strain>
    </source>
</reference>
<feature type="compositionally biased region" description="Low complexity" evidence="2">
    <location>
        <begin position="181"/>
        <end position="201"/>
    </location>
</feature>
<dbReference type="AlphaFoldDB" id="A0A9P4I9R1"/>
<dbReference type="GO" id="GO:1903373">
    <property type="term" value="P:positive regulation of endoplasmic reticulum tubular network organization"/>
    <property type="evidence" value="ECO:0007669"/>
    <property type="project" value="UniProtKB-UniRule"/>
</dbReference>
<dbReference type="GO" id="GO:0071788">
    <property type="term" value="P:endoplasmic reticulum tubular network maintenance"/>
    <property type="evidence" value="ECO:0007669"/>
    <property type="project" value="UniProtKB-UniRule"/>
</dbReference>
<dbReference type="GO" id="GO:0008270">
    <property type="term" value="F:zinc ion binding"/>
    <property type="evidence" value="ECO:0007669"/>
    <property type="project" value="UniProtKB-KW"/>
</dbReference>
<dbReference type="InterPro" id="IPR040115">
    <property type="entry name" value="Lnp"/>
</dbReference>
<comment type="subcellular location">
    <subcellularLocation>
        <location evidence="1">Endoplasmic reticulum membrane</location>
        <topology evidence="1">Multi-pass membrane protein</topology>
    </subcellularLocation>
</comment>
<keyword evidence="1" id="KW-1133">Transmembrane helix</keyword>
<feature type="compositionally biased region" description="Basic residues" evidence="2">
    <location>
        <begin position="401"/>
        <end position="410"/>
    </location>
</feature>
<keyword evidence="1" id="KW-0862">Zinc</keyword>
<feature type="region of interest" description="Disordered" evidence="2">
    <location>
        <begin position="128"/>
        <end position="242"/>
    </location>
</feature>
<feature type="domain" description="Lunapark zinc ribbon" evidence="3">
    <location>
        <begin position="253"/>
        <end position="309"/>
    </location>
</feature>
<evidence type="ECO:0000313" key="5">
    <source>
        <dbReference type="Proteomes" id="UP000799772"/>
    </source>
</evidence>
<feature type="compositionally biased region" description="Acidic residues" evidence="2">
    <location>
        <begin position="385"/>
        <end position="395"/>
    </location>
</feature>
<comment type="similarity">
    <text evidence="1">Belongs to the lunapark family.</text>
</comment>
<protein>
    <recommendedName>
        <fullName evidence="1">Endoplasmic reticulum junction formation protein lunapark</fullName>
    </recommendedName>
</protein>
<evidence type="ECO:0000256" key="2">
    <source>
        <dbReference type="SAM" id="MobiDB-lite"/>
    </source>
</evidence>
<sequence length="410" mass="44466">MVSFWPWKGDTSFEKTLSALATKITKETARNNSLKQQARRIRVGWVLYAILIYSVVFVILFVGTGLQNWGPYEYTGVAGGPVLIYGGRLGLNAYFNWRLASSQSYLDGLYKERDKTIEKLKAETKYNSTQQLLDKYGTPREPKQDAGGDGKKGTPKGQKQGAGDQRIYRQPPPTANIPRKQAQTPSSPSGQQQPPSAQSDSPFPPPHAIPLPTSPTSPTSPQQLSPGAEFAPNAFGDASPQYAPISGLTQSRWYDRIMEALLGEDELQAKNRIALICQQCRLVNGQAPPGTKSLEEVGRWRCSSCGSWNGQESEASRLVKQLAVQNDARDDVGGAADDARVQDEAITSNEGLDDYATKLIANPSVGDAAAVAGVTKGVDKQSSEAFEEEPEEDADTPAKSTRSKKGGKKK</sequence>
<dbReference type="PANTHER" id="PTHR22166:SF12">
    <property type="entry name" value="ENDOPLASMIC RETICULUM JUNCTION FORMATION PROTEIN LUNAPARK"/>
    <property type="match status" value="1"/>
</dbReference>
<comment type="caution">
    <text evidence="4">The sequence shown here is derived from an EMBL/GenBank/DDBJ whole genome shotgun (WGS) entry which is preliminary data.</text>
</comment>
<name>A0A9P4I9R1_9PEZI</name>
<dbReference type="PANTHER" id="PTHR22166">
    <property type="entry name" value="ENDOPLASMIC RETICULUM JUNCTION FORMATION PROTEIN LUNAPARK"/>
    <property type="match status" value="1"/>
</dbReference>
<gene>
    <name evidence="4" type="ORF">NA57DRAFT_58169</name>
</gene>
<keyword evidence="1" id="KW-0863">Zinc-finger</keyword>